<keyword evidence="1 3" id="KW-0853">WD repeat</keyword>
<evidence type="ECO:0000256" key="1">
    <source>
        <dbReference type="ARBA" id="ARBA00022574"/>
    </source>
</evidence>
<dbReference type="InterPro" id="IPR036322">
    <property type="entry name" value="WD40_repeat_dom_sf"/>
</dbReference>
<evidence type="ECO:0000313" key="5">
    <source>
        <dbReference type="EMBL" id="GMI47450.1"/>
    </source>
</evidence>
<accession>A0A9W7GLC8</accession>
<feature type="region of interest" description="Disordered" evidence="4">
    <location>
        <begin position="274"/>
        <end position="340"/>
    </location>
</feature>
<dbReference type="InterPro" id="IPR015943">
    <property type="entry name" value="WD40/YVTN_repeat-like_dom_sf"/>
</dbReference>
<name>A0A9W7GLC8_9STRA</name>
<keyword evidence="6" id="KW-1185">Reference proteome</keyword>
<dbReference type="PRINTS" id="PR00320">
    <property type="entry name" value="GPROTEINBRPT"/>
</dbReference>
<dbReference type="PROSITE" id="PS50294">
    <property type="entry name" value="WD_REPEATS_REGION"/>
    <property type="match status" value="5"/>
</dbReference>
<dbReference type="AlphaFoldDB" id="A0A9W7GLC8"/>
<evidence type="ECO:0000256" key="2">
    <source>
        <dbReference type="ARBA" id="ARBA00022737"/>
    </source>
</evidence>
<gene>
    <name evidence="5" type="ORF">TrCOL_g3</name>
</gene>
<dbReference type="SUPFAM" id="SSF50978">
    <property type="entry name" value="WD40 repeat-like"/>
    <property type="match status" value="1"/>
</dbReference>
<dbReference type="CDD" id="cd00200">
    <property type="entry name" value="WD40"/>
    <property type="match status" value="1"/>
</dbReference>
<dbReference type="PANTHER" id="PTHR44019">
    <property type="entry name" value="WD REPEAT-CONTAINING PROTEIN 55"/>
    <property type="match status" value="1"/>
</dbReference>
<feature type="compositionally biased region" description="Polar residues" evidence="4">
    <location>
        <begin position="274"/>
        <end position="289"/>
    </location>
</feature>
<dbReference type="InterPro" id="IPR050505">
    <property type="entry name" value="WDR55/POC1"/>
</dbReference>
<comment type="caution">
    <text evidence="5">The sequence shown here is derived from an EMBL/GenBank/DDBJ whole genome shotgun (WGS) entry which is preliminary data.</text>
</comment>
<dbReference type="InterPro" id="IPR001680">
    <property type="entry name" value="WD40_rpt"/>
</dbReference>
<dbReference type="Pfam" id="PF00400">
    <property type="entry name" value="WD40"/>
    <property type="match status" value="5"/>
</dbReference>
<keyword evidence="2" id="KW-0677">Repeat</keyword>
<feature type="repeat" description="WD" evidence="3">
    <location>
        <begin position="100"/>
        <end position="141"/>
    </location>
</feature>
<sequence>MSSAPAIPDPTLERTFRGHKSSILSVAFSPNMKQLVSGSADNCLMLWSFKPQLRAFRFVGHKGPVNHVEYSPSGHLVASASADRTVRLWLPSAKGESVCIKGHTGGVRSVSFSSDCKRIITASDDKTCKIWSLPSKKFVCSLNGHSNWVRSAKFSPDSRLAVSGGDDKTVRIWDVANHSQIGSYTDHEAGVNAVAFHPDGTCVAAGSADRTVKLWDLRSNALLQHYPAHGDAGGYFGSGGEDKMVMVWKSSLERIVGGSSGGLGIDQVDRNVNASKNQVRMGQPLSYNSPRRKRHQNDVSVNTTHMSTRNLANTSRLGAPTMSPGNKGSSPMRNLLPNNQSNAGKEFVLEELAGGDVDDSGDLDTGITGSNKGKTPIPKEQLPEVLAGTLDHIVGQLDMVTRTLAILDKRLSLQEDLMAKHVFGQGEDKTE</sequence>
<dbReference type="OrthoDB" id="10264588at2759"/>
<feature type="region of interest" description="Disordered" evidence="4">
    <location>
        <begin position="355"/>
        <end position="378"/>
    </location>
</feature>
<dbReference type="PANTHER" id="PTHR44019:SF8">
    <property type="entry name" value="POC1 CENTRIOLAR PROTEIN HOMOLOG"/>
    <property type="match status" value="1"/>
</dbReference>
<feature type="compositionally biased region" description="Polar residues" evidence="4">
    <location>
        <begin position="323"/>
        <end position="340"/>
    </location>
</feature>
<protein>
    <submittedName>
        <fullName evidence="5">Uncharacterized protein</fullName>
    </submittedName>
</protein>
<feature type="compositionally biased region" description="Polar residues" evidence="4">
    <location>
        <begin position="298"/>
        <end position="316"/>
    </location>
</feature>
<dbReference type="PROSITE" id="PS00678">
    <property type="entry name" value="WD_REPEATS_1"/>
    <property type="match status" value="2"/>
</dbReference>
<dbReference type="Gene3D" id="2.130.10.10">
    <property type="entry name" value="YVTN repeat-like/Quinoprotein amine dehydrogenase"/>
    <property type="match status" value="2"/>
</dbReference>
<evidence type="ECO:0000313" key="6">
    <source>
        <dbReference type="Proteomes" id="UP001165065"/>
    </source>
</evidence>
<feature type="repeat" description="WD" evidence="3">
    <location>
        <begin position="16"/>
        <end position="50"/>
    </location>
</feature>
<reference evidence="6" key="1">
    <citation type="journal article" date="2023" name="Commun. Biol.">
        <title>Genome analysis of Parmales, the sister group of diatoms, reveals the evolutionary specialization of diatoms from phago-mixotrophs to photoautotrophs.</title>
        <authorList>
            <person name="Ban H."/>
            <person name="Sato S."/>
            <person name="Yoshikawa S."/>
            <person name="Yamada K."/>
            <person name="Nakamura Y."/>
            <person name="Ichinomiya M."/>
            <person name="Sato N."/>
            <person name="Blanc-Mathieu R."/>
            <person name="Endo H."/>
            <person name="Kuwata A."/>
            <person name="Ogata H."/>
        </authorList>
    </citation>
    <scope>NUCLEOTIDE SEQUENCE [LARGE SCALE GENOMIC DNA]</scope>
</reference>
<feature type="repeat" description="WD" evidence="3">
    <location>
        <begin position="58"/>
        <end position="89"/>
    </location>
</feature>
<dbReference type="SMART" id="SM00320">
    <property type="entry name" value="WD40"/>
    <property type="match status" value="6"/>
</dbReference>
<evidence type="ECO:0000256" key="3">
    <source>
        <dbReference type="PROSITE-ProRule" id="PRU00221"/>
    </source>
</evidence>
<dbReference type="InterPro" id="IPR020472">
    <property type="entry name" value="WD40_PAC1"/>
</dbReference>
<evidence type="ECO:0000256" key="4">
    <source>
        <dbReference type="SAM" id="MobiDB-lite"/>
    </source>
</evidence>
<feature type="repeat" description="WD" evidence="3">
    <location>
        <begin position="142"/>
        <end position="183"/>
    </location>
</feature>
<organism evidence="5 6">
    <name type="scientific">Triparma columacea</name>
    <dbReference type="NCBI Taxonomy" id="722753"/>
    <lineage>
        <taxon>Eukaryota</taxon>
        <taxon>Sar</taxon>
        <taxon>Stramenopiles</taxon>
        <taxon>Ochrophyta</taxon>
        <taxon>Bolidophyceae</taxon>
        <taxon>Parmales</taxon>
        <taxon>Triparmaceae</taxon>
        <taxon>Triparma</taxon>
    </lineage>
</organism>
<dbReference type="PROSITE" id="PS50082">
    <property type="entry name" value="WD_REPEATS_2"/>
    <property type="match status" value="5"/>
</dbReference>
<dbReference type="EMBL" id="BRYA01000345">
    <property type="protein sequence ID" value="GMI47450.1"/>
    <property type="molecule type" value="Genomic_DNA"/>
</dbReference>
<feature type="repeat" description="WD" evidence="3">
    <location>
        <begin position="184"/>
        <end position="225"/>
    </location>
</feature>
<dbReference type="InterPro" id="IPR019775">
    <property type="entry name" value="WD40_repeat_CS"/>
</dbReference>
<proteinExistence type="predicted"/>
<dbReference type="Proteomes" id="UP001165065">
    <property type="component" value="Unassembled WGS sequence"/>
</dbReference>